<dbReference type="Gene3D" id="2.120.10.30">
    <property type="entry name" value="TolB, C-terminal domain"/>
    <property type="match status" value="1"/>
</dbReference>
<evidence type="ECO:0000259" key="1">
    <source>
        <dbReference type="Pfam" id="PF08450"/>
    </source>
</evidence>
<protein>
    <submittedName>
        <fullName evidence="2">SMP-30/gluconolactonase/LRE family protein</fullName>
    </submittedName>
</protein>
<dbReference type="InterPro" id="IPR051262">
    <property type="entry name" value="SMP-30/CGR1_Lactonase"/>
</dbReference>
<dbReference type="SUPFAM" id="SSF63829">
    <property type="entry name" value="Calcium-dependent phosphotriesterase"/>
    <property type="match status" value="1"/>
</dbReference>
<dbReference type="EMBL" id="BAAAGS010000007">
    <property type="protein sequence ID" value="GAA0517715.1"/>
    <property type="molecule type" value="Genomic_DNA"/>
</dbReference>
<dbReference type="RefSeq" id="WP_009942292.1">
    <property type="nucleotide sequence ID" value="NZ_BAAAGS010000007.1"/>
</dbReference>
<organism evidence="2 3">
    <name type="scientific">Saccharopolyspora erythraea</name>
    <name type="common">Streptomyces erythraeus</name>
    <dbReference type="NCBI Taxonomy" id="1836"/>
    <lineage>
        <taxon>Bacteria</taxon>
        <taxon>Bacillati</taxon>
        <taxon>Actinomycetota</taxon>
        <taxon>Actinomycetes</taxon>
        <taxon>Pseudonocardiales</taxon>
        <taxon>Pseudonocardiaceae</taxon>
        <taxon>Saccharopolyspora</taxon>
    </lineage>
</organism>
<dbReference type="PRINTS" id="PR01790">
    <property type="entry name" value="SMP30FAMILY"/>
</dbReference>
<comment type="caution">
    <text evidence="2">The sequence shown here is derived from an EMBL/GenBank/DDBJ whole genome shotgun (WGS) entry which is preliminary data.</text>
</comment>
<gene>
    <name evidence="2" type="ORF">GCM10009533_16050</name>
</gene>
<dbReference type="PANTHER" id="PTHR47572:SF5">
    <property type="entry name" value="BLR2277 PROTEIN"/>
    <property type="match status" value="1"/>
</dbReference>
<dbReference type="Pfam" id="PF08450">
    <property type="entry name" value="SGL"/>
    <property type="match status" value="1"/>
</dbReference>
<proteinExistence type="predicted"/>
<accession>A0ABP3MFL1</accession>
<reference evidence="3" key="1">
    <citation type="journal article" date="2019" name="Int. J. Syst. Evol. Microbiol.">
        <title>The Global Catalogue of Microorganisms (GCM) 10K type strain sequencing project: providing services to taxonomists for standard genome sequencing and annotation.</title>
        <authorList>
            <consortium name="The Broad Institute Genomics Platform"/>
            <consortium name="The Broad Institute Genome Sequencing Center for Infectious Disease"/>
            <person name="Wu L."/>
            <person name="Ma J."/>
        </authorList>
    </citation>
    <scope>NUCLEOTIDE SEQUENCE [LARGE SCALE GENOMIC DNA]</scope>
    <source>
        <strain evidence="3">JCM 10303</strain>
    </source>
</reference>
<sequence>MREISSGLRFPEGPVALGDGSVLVVEIERGTLSRVAADGSVSVVADCGGGPNGAAIGPDGAVYVCNNGGFDWHRGGGRLAPGDQPDGYVGGRVQRVTFDGAVTDVCTSVGGHPLRGPNDLVFDTEGGFYFTDHGKRRERDSDRGGLYYATVDGSRVEEIAYPLHDPNGVGLSPDGGRVYVAETMTGRVWYWEIEAPGRLRRAPGPGPAGATLLHGFGGYQLLDSLAVDSEGNVCVATLITGAISVLSPDGTLEDVVRTPEPDYFVTNICFGGPDLRTAYITSSGLGKLYAAQWARPGLPLNFGT</sequence>
<dbReference type="PANTHER" id="PTHR47572">
    <property type="entry name" value="LIPOPROTEIN-RELATED"/>
    <property type="match status" value="1"/>
</dbReference>
<dbReference type="Proteomes" id="UP001500729">
    <property type="component" value="Unassembled WGS sequence"/>
</dbReference>
<evidence type="ECO:0000313" key="2">
    <source>
        <dbReference type="EMBL" id="GAA0517715.1"/>
    </source>
</evidence>
<dbReference type="InterPro" id="IPR011042">
    <property type="entry name" value="6-blade_b-propeller_TolB-like"/>
</dbReference>
<feature type="domain" description="SMP-30/Gluconolactonase/LRE-like region" evidence="1">
    <location>
        <begin position="10"/>
        <end position="283"/>
    </location>
</feature>
<dbReference type="InterPro" id="IPR013658">
    <property type="entry name" value="SGL"/>
</dbReference>
<keyword evidence="3" id="KW-1185">Reference proteome</keyword>
<evidence type="ECO:0000313" key="3">
    <source>
        <dbReference type="Proteomes" id="UP001500729"/>
    </source>
</evidence>
<name>A0ABP3MFL1_SACER</name>
<dbReference type="InterPro" id="IPR005511">
    <property type="entry name" value="SMP-30"/>
</dbReference>